<dbReference type="AlphaFoldDB" id="A0AA96X5S8"/>
<feature type="region of interest" description="Disordered" evidence="5">
    <location>
        <begin position="229"/>
        <end position="251"/>
    </location>
</feature>
<dbReference type="SUPFAM" id="SSF116734">
    <property type="entry name" value="DNA methylase specificity domain"/>
    <property type="match status" value="2"/>
</dbReference>
<dbReference type="GO" id="GO:0009307">
    <property type="term" value="P:DNA restriction-modification system"/>
    <property type="evidence" value="ECO:0007669"/>
    <property type="project" value="UniProtKB-KW"/>
</dbReference>
<dbReference type="GO" id="GO:0016787">
    <property type="term" value="F:hydrolase activity"/>
    <property type="evidence" value="ECO:0007669"/>
    <property type="project" value="UniProtKB-KW"/>
</dbReference>
<keyword evidence="7" id="KW-0378">Hydrolase</keyword>
<evidence type="ECO:0000256" key="2">
    <source>
        <dbReference type="ARBA" id="ARBA00022747"/>
    </source>
</evidence>
<accession>A0AA96X5S8</accession>
<dbReference type="PANTHER" id="PTHR43140">
    <property type="entry name" value="TYPE-1 RESTRICTION ENZYME ECOKI SPECIFICITY PROTEIN"/>
    <property type="match status" value="1"/>
</dbReference>
<dbReference type="CDD" id="cd17259">
    <property type="entry name" value="RMtype1_S_StySKI-TRD2-CR2_like"/>
    <property type="match status" value="1"/>
</dbReference>
<reference evidence="7" key="2">
    <citation type="submission" date="2023-07" db="EMBL/GenBank/DDBJ databases">
        <authorList>
            <person name="Bai X.-H."/>
            <person name="Wang H.-H."/>
            <person name="Wang J."/>
            <person name="Ma M.-Y."/>
            <person name="Hu H.-H."/>
            <person name="Song Z.-L."/>
            <person name="Ma H.-G."/>
            <person name="Fan Y."/>
            <person name="Du C.-Y."/>
            <person name="Xu J.-C."/>
        </authorList>
    </citation>
    <scope>NUCLEOTIDE SEQUENCE</scope>
    <source>
        <strain evidence="7">CZ1</strain>
    </source>
</reference>
<keyword evidence="2" id="KW-0680">Restriction system</keyword>
<dbReference type="InterPro" id="IPR000055">
    <property type="entry name" value="Restrct_endonuc_typeI_TRD"/>
</dbReference>
<keyword evidence="7" id="KW-0540">Nuclease</keyword>
<dbReference type="EMBL" id="CP130144">
    <property type="protein sequence ID" value="WNZ46115.1"/>
    <property type="molecule type" value="Genomic_DNA"/>
</dbReference>
<dbReference type="PANTHER" id="PTHR43140:SF1">
    <property type="entry name" value="TYPE I RESTRICTION ENZYME ECOKI SPECIFICITY SUBUNIT"/>
    <property type="match status" value="1"/>
</dbReference>
<evidence type="ECO:0000256" key="1">
    <source>
        <dbReference type="ARBA" id="ARBA00010923"/>
    </source>
</evidence>
<dbReference type="EC" id="3.1.21.-" evidence="7"/>
<evidence type="ECO:0000256" key="5">
    <source>
        <dbReference type="SAM" id="MobiDB-lite"/>
    </source>
</evidence>
<evidence type="ECO:0000313" key="7">
    <source>
        <dbReference type="EMBL" id="WNZ46115.1"/>
    </source>
</evidence>
<reference evidence="7" key="1">
    <citation type="journal article" date="2023" name="Plants (Basel)">
        <title>Genomic Analysis of Leptolyngbya boryana CZ1 Reveals Efficient Carbon Fixation Modules.</title>
        <authorList>
            <person name="Bai X."/>
            <person name="Wang H."/>
            <person name="Cheng W."/>
            <person name="Wang J."/>
            <person name="Ma M."/>
            <person name="Hu H."/>
            <person name="Song Z."/>
            <person name="Ma H."/>
            <person name="Fan Y."/>
            <person name="Du C."/>
            <person name="Xu J."/>
        </authorList>
    </citation>
    <scope>NUCLEOTIDE SEQUENCE</scope>
    <source>
        <strain evidence="7">CZ1</strain>
    </source>
</reference>
<proteinExistence type="inferred from homology"/>
<evidence type="ECO:0000256" key="3">
    <source>
        <dbReference type="ARBA" id="ARBA00023125"/>
    </source>
</evidence>
<dbReference type="InterPro" id="IPR044946">
    <property type="entry name" value="Restrct_endonuc_typeI_TRD_sf"/>
</dbReference>
<feature type="domain" description="Type I restriction modification DNA specificity" evidence="6">
    <location>
        <begin position="267"/>
        <end position="447"/>
    </location>
</feature>
<dbReference type="Gene3D" id="3.90.220.20">
    <property type="entry name" value="DNA methylase specificity domains"/>
    <property type="match status" value="2"/>
</dbReference>
<comment type="subunit">
    <text evidence="4">The methyltransferase is composed of M and S polypeptides.</text>
</comment>
<dbReference type="InterPro" id="IPR051212">
    <property type="entry name" value="Type-I_RE_S_subunit"/>
</dbReference>
<keyword evidence="3" id="KW-0238">DNA-binding</keyword>
<dbReference type="GO" id="GO:0003677">
    <property type="term" value="F:DNA binding"/>
    <property type="evidence" value="ECO:0007669"/>
    <property type="project" value="UniProtKB-KW"/>
</dbReference>
<dbReference type="GO" id="GO:0004519">
    <property type="term" value="F:endonuclease activity"/>
    <property type="evidence" value="ECO:0007669"/>
    <property type="project" value="UniProtKB-KW"/>
</dbReference>
<dbReference type="Pfam" id="PF01420">
    <property type="entry name" value="Methylase_S"/>
    <property type="match status" value="2"/>
</dbReference>
<evidence type="ECO:0000256" key="4">
    <source>
        <dbReference type="ARBA" id="ARBA00038652"/>
    </source>
</evidence>
<feature type="domain" description="Type I restriction modification DNA specificity" evidence="6">
    <location>
        <begin position="38"/>
        <end position="184"/>
    </location>
</feature>
<dbReference type="REBASE" id="767519">
    <property type="entry name" value="S.LboCZ1ORF30490P"/>
</dbReference>
<gene>
    <name evidence="7" type="ORF">Q2T42_30465</name>
</gene>
<protein>
    <submittedName>
        <fullName evidence="7">Restriction endonuclease subunit S</fullName>
        <ecNumber evidence="7">3.1.21.-</ecNumber>
    </submittedName>
</protein>
<name>A0AA96X5S8_LEPBY</name>
<dbReference type="RefSeq" id="WP_316427392.1">
    <property type="nucleotide sequence ID" value="NZ_CP130144.1"/>
</dbReference>
<evidence type="ECO:0000259" key="6">
    <source>
        <dbReference type="Pfam" id="PF01420"/>
    </source>
</evidence>
<sequence>MSDELIELPEGWGWTSFEEIAEKVPNALKAGPFGSALKKSFYVSSGYKIYGQEQVINEDPFFGDYYIDEERFESLKSCAVKPGDILISLVGTIGKVLILPEGIKPGIINPRLVKLSLDNSLVSNQYIKAFLESPTVRGYFAKLSHGGTMDILNLSILKTLSIPLPPIAEQKRIVAKIEELRSKTQKAREALETIPEMCDRFRQSVLAAAFRGDLTADWREENSDVEPASTLLEEISRKQANPQKKGRRSREVVADIRANQSKLEDLPETWLPIQIRDVCQLQTGYAFKSSWFVPEGIKLLRGINVVPGSIRWDEVVYLSEEQSQEFTNYFLEQGDIIIAMDRPVISSGLKIAKLTYQDVPALLLQRVGRFSLTNVIDSEYLFCYLNSHIFLSHIKDQATGTQLPHISANDIESAVLPLPPLLEQREIAKEVSIVLQKIDLIQQQYEAAKVRLEKLDRAILAKAFRGELVAQDPNDDPASVLLEQIREERAKVSDRKSTKRKK</sequence>
<keyword evidence="7" id="KW-0255">Endonuclease</keyword>
<organism evidence="7">
    <name type="scientific">Leptolyngbya boryana CZ1</name>
    <dbReference type="NCBI Taxonomy" id="3060204"/>
    <lineage>
        <taxon>Bacteria</taxon>
        <taxon>Bacillati</taxon>
        <taxon>Cyanobacteriota</taxon>
        <taxon>Cyanophyceae</taxon>
        <taxon>Leptolyngbyales</taxon>
        <taxon>Leptolyngbyaceae</taxon>
        <taxon>Leptolyngbya group</taxon>
        <taxon>Leptolyngbya</taxon>
    </lineage>
</organism>
<comment type="similarity">
    <text evidence="1">Belongs to the type-I restriction system S methylase family.</text>
</comment>